<evidence type="ECO:0000256" key="11">
    <source>
        <dbReference type="ARBA" id="ARBA00022837"/>
    </source>
</evidence>
<evidence type="ECO:0000256" key="9">
    <source>
        <dbReference type="ARBA" id="ARBA00022801"/>
    </source>
</evidence>
<accession>A0ABW4MQJ1</accession>
<dbReference type="PRINTS" id="PR00723">
    <property type="entry name" value="SUBTILISIN"/>
</dbReference>
<dbReference type="InterPro" id="IPR036852">
    <property type="entry name" value="Peptidase_S8/S53_dom_sf"/>
</dbReference>
<keyword evidence="4" id="KW-0134">Cell wall</keyword>
<keyword evidence="7 14" id="KW-0732">Signal</keyword>
<keyword evidence="6 12" id="KW-0645">Protease</keyword>
<comment type="cofactor">
    <cofactor evidence="1">
        <name>Ca(2+)</name>
        <dbReference type="ChEBI" id="CHEBI:29108"/>
    </cofactor>
</comment>
<feature type="domain" description="C5a peptidase/Subtilisin-like protease SBT2-like Fn3-like" evidence="17">
    <location>
        <begin position="662"/>
        <end position="785"/>
    </location>
</feature>
<dbReference type="PROSITE" id="PS51892">
    <property type="entry name" value="SUBTILASE"/>
    <property type="match status" value="1"/>
</dbReference>
<keyword evidence="19" id="KW-1185">Reference proteome</keyword>
<keyword evidence="8" id="KW-0677">Repeat</keyword>
<dbReference type="InterPro" id="IPR050131">
    <property type="entry name" value="Peptidase_S8_subtilisin-like"/>
</dbReference>
<dbReference type="RefSeq" id="WP_388039750.1">
    <property type="nucleotide sequence ID" value="NZ_JBHUEK010000025.1"/>
</dbReference>
<dbReference type="InterPro" id="IPR015500">
    <property type="entry name" value="Peptidase_S8_subtilisin-rel"/>
</dbReference>
<dbReference type="InterPro" id="IPR010435">
    <property type="entry name" value="C5a/SBT2-like_Fn3"/>
</dbReference>
<evidence type="ECO:0000256" key="8">
    <source>
        <dbReference type="ARBA" id="ARBA00022737"/>
    </source>
</evidence>
<dbReference type="Pfam" id="PF00082">
    <property type="entry name" value="Peptidase_S8"/>
    <property type="match status" value="1"/>
</dbReference>
<feature type="active site" description="Charge relay system" evidence="12">
    <location>
        <position position="256"/>
    </location>
</feature>
<evidence type="ECO:0000256" key="1">
    <source>
        <dbReference type="ARBA" id="ARBA00001913"/>
    </source>
</evidence>
<reference evidence="19" key="1">
    <citation type="journal article" date="2019" name="Int. J. Syst. Evol. Microbiol.">
        <title>The Global Catalogue of Microorganisms (GCM) 10K type strain sequencing project: providing services to taxonomists for standard genome sequencing and annotation.</title>
        <authorList>
            <consortium name="The Broad Institute Genomics Platform"/>
            <consortium name="The Broad Institute Genome Sequencing Center for Infectious Disease"/>
            <person name="Wu L."/>
            <person name="Ma J."/>
        </authorList>
    </citation>
    <scope>NUCLEOTIDE SEQUENCE [LARGE SCALE GENOMIC DNA]</scope>
    <source>
        <strain evidence="19">CCUG 15531</strain>
    </source>
</reference>
<organism evidence="18 19">
    <name type="scientific">Fredinandcohnia salidurans</name>
    <dbReference type="NCBI Taxonomy" id="2595041"/>
    <lineage>
        <taxon>Bacteria</taxon>
        <taxon>Bacillati</taxon>
        <taxon>Bacillota</taxon>
        <taxon>Bacilli</taxon>
        <taxon>Bacillales</taxon>
        <taxon>Bacillaceae</taxon>
        <taxon>Fredinandcohnia</taxon>
    </lineage>
</organism>
<dbReference type="Pfam" id="PF06280">
    <property type="entry name" value="fn3_5"/>
    <property type="match status" value="1"/>
</dbReference>
<evidence type="ECO:0000256" key="4">
    <source>
        <dbReference type="ARBA" id="ARBA00022512"/>
    </source>
</evidence>
<feature type="chain" id="PRO_5046047448" evidence="14">
    <location>
        <begin position="23"/>
        <end position="1043"/>
    </location>
</feature>
<feature type="active site" description="Charge relay system" evidence="12">
    <location>
        <position position="580"/>
    </location>
</feature>
<dbReference type="PROSITE" id="PS00136">
    <property type="entry name" value="SUBTILASE_ASP"/>
    <property type="match status" value="1"/>
</dbReference>
<comment type="caution">
    <text evidence="18">The sequence shown here is derived from an EMBL/GenBank/DDBJ whole genome shotgun (WGS) entry which is preliminary data.</text>
</comment>
<dbReference type="InterPro" id="IPR003137">
    <property type="entry name" value="PA_domain"/>
</dbReference>
<evidence type="ECO:0000313" key="18">
    <source>
        <dbReference type="EMBL" id="MFD1780180.1"/>
    </source>
</evidence>
<evidence type="ECO:0000259" key="16">
    <source>
        <dbReference type="Pfam" id="PF02225"/>
    </source>
</evidence>
<proteinExistence type="inferred from homology"/>
<feature type="domain" description="Peptidase S8/S53" evidence="15">
    <location>
        <begin position="181"/>
        <end position="638"/>
    </location>
</feature>
<evidence type="ECO:0000256" key="10">
    <source>
        <dbReference type="ARBA" id="ARBA00022825"/>
    </source>
</evidence>
<evidence type="ECO:0000256" key="3">
    <source>
        <dbReference type="ARBA" id="ARBA00011073"/>
    </source>
</evidence>
<dbReference type="InterPro" id="IPR022398">
    <property type="entry name" value="Peptidase_S8_His-AS"/>
</dbReference>
<evidence type="ECO:0000313" key="19">
    <source>
        <dbReference type="Proteomes" id="UP001597227"/>
    </source>
</evidence>
<keyword evidence="9 12" id="KW-0378">Hydrolase</keyword>
<evidence type="ECO:0000256" key="14">
    <source>
        <dbReference type="SAM" id="SignalP"/>
    </source>
</evidence>
<dbReference type="CDD" id="cd07475">
    <property type="entry name" value="Peptidases_S8_C5a_Peptidase"/>
    <property type="match status" value="1"/>
</dbReference>
<dbReference type="SUPFAM" id="SSF52025">
    <property type="entry name" value="PA domain"/>
    <property type="match status" value="1"/>
</dbReference>
<dbReference type="PROSITE" id="PS00138">
    <property type="entry name" value="SUBTILASE_SER"/>
    <property type="match status" value="1"/>
</dbReference>
<evidence type="ECO:0000256" key="2">
    <source>
        <dbReference type="ARBA" id="ARBA00004613"/>
    </source>
</evidence>
<comment type="subcellular location">
    <subcellularLocation>
        <location evidence="2">Secreted</location>
    </subcellularLocation>
</comment>
<feature type="domain" description="PA" evidence="16">
    <location>
        <begin position="429"/>
        <end position="510"/>
    </location>
</feature>
<dbReference type="CDD" id="cd02133">
    <property type="entry name" value="PA_C5a_like"/>
    <property type="match status" value="1"/>
</dbReference>
<evidence type="ECO:0000256" key="7">
    <source>
        <dbReference type="ARBA" id="ARBA00022729"/>
    </source>
</evidence>
<feature type="active site" description="Charge relay system" evidence="12">
    <location>
        <position position="190"/>
    </location>
</feature>
<dbReference type="Pfam" id="PF02225">
    <property type="entry name" value="PA"/>
    <property type="match status" value="1"/>
</dbReference>
<dbReference type="Gene3D" id="3.50.30.30">
    <property type="match status" value="1"/>
</dbReference>
<evidence type="ECO:0000256" key="12">
    <source>
        <dbReference type="PROSITE-ProRule" id="PRU01240"/>
    </source>
</evidence>
<sequence length="1043" mass="111440">MGKRITALLLVLLLGFSGSAFAFTGFTPKQLDAQKPTSEIENREATDAPNIDPDQEVRVVVEMSGDAPIEVATKQGKKYDKLSKGERKQLEKAAKNKQKAAKDKIKGKKINIKYEQEFDAVVNGFSGKVKYGDIAKIKEVPEVKDVYIATEYTIPDEEADMKYSKELVEAQQVWREFGFKGEGMTVGIIDSGIDPSHKDFVLSESSSAELSEADVNNAISEFGLPGKFWTEKVPYGWNYMDNNDHIVDVNADTNMHGMHVAGTVAANGDEDNGGIQGVAPEAQLLALRVFGENVATTYGDIYIKAIDDAIKLGADVLNMSLGSTAGFVDGESAEQQAVTRAVENGVMMSISAGNSNYLGSGSSFPYPYASNPDYGVVGSPGVSYDSLQVASYENTNMTVDAVSVKVGENEPTQVMYLSASQANPEGGTSYELVEAGLGTPEDFVGKDLEGKYALVQRGAIGFVDKALNAQNAGAAGVFIYNNTSGTVSMASDAAIIIPQLFMLKADGDRLAAALKAGQTVSVSFDGDQMSIPNSNAGKMSDFTSWGITPNLDFKPEITAPGGQIYSTINDDKYGIKSGTSMAAPHVSGGSALVLERVDKEFGLEGAERSKLAKKFLMNTSKPVELEGVPVSPRRQGAGLMQLHAAFTTPVTVTDPNTGEAKIALKEVKDNVVTFSLTAENLSDQAVSYEVNASAQTDTPVNAGIYVSAPNLFGSLDLGAVATVNGQATSTIEVPANGKTTFEVKVDVSEWDEDLTSIFTNGYWLEGFVKLTDPTDTNPDLVVPYVGFKGDWNAAPIFDAPLWDEATYYGTTGVLSHVGGSSYEYLGVDQATGDIDTNLIAISPNGDGVNDGATYLLSLLRNAKELNLSVINEDGKVVKEIKTEEFVRKNYYDGGQGPMYYLFSDWTWDGTMHNGKRAPEGQYYLQAEATLDYEGAKAQTLTFPVKLDVTTPKVKTTLGADGKTVTVDVSDKTSGVAYWYVEVDGEPVTETPYVNGEAVHVLAQPATKDQTVTIVAVDNAGNVTENVVKVGSKGNNGNTGNKKN</sequence>
<dbReference type="SUPFAM" id="SSF52743">
    <property type="entry name" value="Subtilisin-like"/>
    <property type="match status" value="1"/>
</dbReference>
<name>A0ABW4MQJ1_9BACI</name>
<dbReference type="EMBL" id="JBHUEK010000025">
    <property type="protein sequence ID" value="MFD1780180.1"/>
    <property type="molecule type" value="Genomic_DNA"/>
</dbReference>
<dbReference type="InterPro" id="IPR000209">
    <property type="entry name" value="Peptidase_S8/S53_dom"/>
</dbReference>
<feature type="signal peptide" evidence="14">
    <location>
        <begin position="1"/>
        <end position="22"/>
    </location>
</feature>
<keyword evidence="5" id="KW-0964">Secreted</keyword>
<gene>
    <name evidence="18" type="ORF">ACFSFW_16060</name>
</gene>
<dbReference type="InterPro" id="IPR046450">
    <property type="entry name" value="PA_dom_sf"/>
</dbReference>
<dbReference type="InterPro" id="IPR023828">
    <property type="entry name" value="Peptidase_S8_Ser-AS"/>
</dbReference>
<dbReference type="Gene3D" id="3.40.50.200">
    <property type="entry name" value="Peptidase S8/S53 domain"/>
    <property type="match status" value="1"/>
</dbReference>
<evidence type="ECO:0000256" key="13">
    <source>
        <dbReference type="RuleBase" id="RU003355"/>
    </source>
</evidence>
<keyword evidence="10 12" id="KW-0720">Serine protease</keyword>
<dbReference type="PROSITE" id="PS00137">
    <property type="entry name" value="SUBTILASE_HIS"/>
    <property type="match status" value="1"/>
</dbReference>
<dbReference type="PANTHER" id="PTHR43806:SF11">
    <property type="entry name" value="CEREVISIN-RELATED"/>
    <property type="match status" value="1"/>
</dbReference>
<comment type="similarity">
    <text evidence="3 12 13">Belongs to the peptidase S8 family.</text>
</comment>
<evidence type="ECO:0000259" key="17">
    <source>
        <dbReference type="Pfam" id="PF06280"/>
    </source>
</evidence>
<protein>
    <submittedName>
        <fullName evidence="18">S8 family serine peptidase</fullName>
    </submittedName>
</protein>
<evidence type="ECO:0000256" key="6">
    <source>
        <dbReference type="ARBA" id="ARBA00022670"/>
    </source>
</evidence>
<dbReference type="Gene3D" id="2.60.40.1710">
    <property type="entry name" value="Subtilisin-like superfamily"/>
    <property type="match status" value="1"/>
</dbReference>
<dbReference type="PANTHER" id="PTHR43806">
    <property type="entry name" value="PEPTIDASE S8"/>
    <property type="match status" value="1"/>
</dbReference>
<evidence type="ECO:0000256" key="5">
    <source>
        <dbReference type="ARBA" id="ARBA00022525"/>
    </source>
</evidence>
<dbReference type="Proteomes" id="UP001597227">
    <property type="component" value="Unassembled WGS sequence"/>
</dbReference>
<keyword evidence="11" id="KW-0106">Calcium</keyword>
<dbReference type="InterPro" id="IPR034216">
    <property type="entry name" value="C5a_Peptidase"/>
</dbReference>
<dbReference type="Gene3D" id="2.60.40.4070">
    <property type="match status" value="1"/>
</dbReference>
<evidence type="ECO:0000259" key="15">
    <source>
        <dbReference type="Pfam" id="PF00082"/>
    </source>
</evidence>
<dbReference type="InterPro" id="IPR023827">
    <property type="entry name" value="Peptidase_S8_Asp-AS"/>
</dbReference>